<protein>
    <submittedName>
        <fullName evidence="10">Cysteine protease</fullName>
    </submittedName>
</protein>
<dbReference type="CDD" id="cd02248">
    <property type="entry name" value="Peptidase_C1A"/>
    <property type="match status" value="1"/>
</dbReference>
<evidence type="ECO:0000256" key="1">
    <source>
        <dbReference type="ARBA" id="ARBA00008455"/>
    </source>
</evidence>
<dbReference type="InterPro" id="IPR000668">
    <property type="entry name" value="Peptidase_C1A_C"/>
</dbReference>
<dbReference type="Gene3D" id="3.90.70.10">
    <property type="entry name" value="Cysteine proteinases"/>
    <property type="match status" value="1"/>
</dbReference>
<dbReference type="PROSITE" id="PS00139">
    <property type="entry name" value="THIOL_PROTEASE_CYS"/>
    <property type="match status" value="1"/>
</dbReference>
<dbReference type="InterPro" id="IPR038765">
    <property type="entry name" value="Papain-like_cys_pep_sf"/>
</dbReference>
<dbReference type="GO" id="GO:0006508">
    <property type="term" value="P:proteolysis"/>
    <property type="evidence" value="ECO:0007669"/>
    <property type="project" value="UniProtKB-KW"/>
</dbReference>
<gene>
    <name evidence="10" type="primary">SAG12</name>
</gene>
<dbReference type="SMART" id="SM00645">
    <property type="entry name" value="Pept_C1"/>
    <property type="match status" value="1"/>
</dbReference>
<dbReference type="SMART" id="SM00848">
    <property type="entry name" value="Inhibitor_I29"/>
    <property type="match status" value="1"/>
</dbReference>
<proteinExistence type="evidence at transcript level"/>
<accession>A0A8S0NPF5</accession>
<dbReference type="PANTHER" id="PTHR12411">
    <property type="entry name" value="CYSTEINE PROTEASE FAMILY C1-RELATED"/>
    <property type="match status" value="1"/>
</dbReference>
<evidence type="ECO:0000256" key="2">
    <source>
        <dbReference type="ARBA" id="ARBA00022670"/>
    </source>
</evidence>
<dbReference type="PROSITE" id="PS00640">
    <property type="entry name" value="THIOL_PROTEASE_ASN"/>
    <property type="match status" value="1"/>
</dbReference>
<dbReference type="SUPFAM" id="SSF54001">
    <property type="entry name" value="Cysteine proteinases"/>
    <property type="match status" value="1"/>
</dbReference>
<organism evidence="10">
    <name type="scientific">Gentiana triflora x Gentiana scabra</name>
    <dbReference type="NCBI Taxonomy" id="2725868"/>
    <lineage>
        <taxon>Eukaryota</taxon>
        <taxon>Viridiplantae</taxon>
        <taxon>Streptophyta</taxon>
        <taxon>Embryophyta</taxon>
        <taxon>Tracheophyta</taxon>
        <taxon>Spermatophyta</taxon>
        <taxon>Magnoliopsida</taxon>
        <taxon>eudicotyledons</taxon>
        <taxon>Gunneridae</taxon>
        <taxon>Pentapetalae</taxon>
        <taxon>asterids</taxon>
        <taxon>lamiids</taxon>
        <taxon>Gentianales</taxon>
        <taxon>Gentianaceae</taxon>
        <taxon>Gentianeae</taxon>
        <taxon>Gentianinae</taxon>
        <taxon>Gentiana</taxon>
    </lineage>
</organism>
<reference evidence="10" key="1">
    <citation type="submission" date="2022-04" db="EMBL/GenBank/DDBJ databases">
        <title>Isolation and functional analysis of EPHEMERAL1-LIKE (EPH1L) gene involved in flower senescence in Japanese cultivated gentian.</title>
        <authorList>
            <person name="Takahashi S."/>
            <person name="Yoshida C."/>
            <person name="Takahashi H."/>
            <person name="Nishihara M."/>
        </authorList>
    </citation>
    <scope>NUCLEOTIDE SEQUENCE</scope>
</reference>
<evidence type="ECO:0000256" key="6">
    <source>
        <dbReference type="ARBA" id="ARBA00023157"/>
    </source>
</evidence>
<feature type="signal peptide" evidence="7">
    <location>
        <begin position="1"/>
        <end position="26"/>
    </location>
</feature>
<comment type="similarity">
    <text evidence="1">Belongs to the peptidase C1 family.</text>
</comment>
<dbReference type="InterPro" id="IPR013128">
    <property type="entry name" value="Peptidase_C1A"/>
</dbReference>
<dbReference type="PRINTS" id="PR00705">
    <property type="entry name" value="PAPAIN"/>
</dbReference>
<feature type="domain" description="Cathepsin propeptide inhibitor" evidence="9">
    <location>
        <begin position="41"/>
        <end position="98"/>
    </location>
</feature>
<dbReference type="FunFam" id="3.90.70.10:FF:000023">
    <property type="entry name" value="Senescence-specific cysteine protease SAG39"/>
    <property type="match status" value="1"/>
</dbReference>
<evidence type="ECO:0000259" key="8">
    <source>
        <dbReference type="SMART" id="SM00645"/>
    </source>
</evidence>
<dbReference type="EMBL" id="LC707747">
    <property type="protein sequence ID" value="BDI12740.1"/>
    <property type="molecule type" value="mRNA"/>
</dbReference>
<feature type="chain" id="PRO_5035877640" evidence="7">
    <location>
        <begin position="27"/>
        <end position="346"/>
    </location>
</feature>
<dbReference type="InterPro" id="IPR025660">
    <property type="entry name" value="Pept_his_AS"/>
</dbReference>
<dbReference type="AlphaFoldDB" id="A0A8S0NPF5"/>
<dbReference type="PROSITE" id="PS00639">
    <property type="entry name" value="THIOL_PROTEASE_HIS"/>
    <property type="match status" value="1"/>
</dbReference>
<keyword evidence="4" id="KW-0378">Hydrolase</keyword>
<dbReference type="GO" id="GO:0008234">
    <property type="term" value="F:cysteine-type peptidase activity"/>
    <property type="evidence" value="ECO:0007669"/>
    <property type="project" value="UniProtKB-KW"/>
</dbReference>
<sequence length="346" mass="37709">MASTHQILQNFLFSLIILSLFSLSQSTSRLINDQPSMIARHEQWMAEHGRVYTDSNEKAQRFNIFKENVLKIDAFNGGENKGFVLGINKFADLTNEEFRAKKNGYKKPITTSFSLSSFRYENVSDVPLSVDWREKKAVTGVKDQGDCGCCWAFSAIAAIEGINQLKTGKLVSLSEQQLVDCDVNGDDAGCSGGLMDNAFNYIIHNNKGGVTLETNYPYTGQDGTCNAKKTSSLAAKITGYEDVPANNEKALLQAVAHQPVSVAIDASSFEFHFYNGGVFSGGCDTALDHGVTAVGYGTTSDGKDYWLVKNSWGANWGENGYIRMKRGVSAKEGLCGIAMQASYPIA</sequence>
<evidence type="ECO:0000256" key="4">
    <source>
        <dbReference type="ARBA" id="ARBA00022801"/>
    </source>
</evidence>
<evidence type="ECO:0000256" key="5">
    <source>
        <dbReference type="ARBA" id="ARBA00022807"/>
    </source>
</evidence>
<evidence type="ECO:0000259" key="9">
    <source>
        <dbReference type="SMART" id="SM00848"/>
    </source>
</evidence>
<dbReference type="InterPro" id="IPR013201">
    <property type="entry name" value="Prot_inhib_I29"/>
</dbReference>
<keyword evidence="3 7" id="KW-0732">Signal</keyword>
<keyword evidence="5" id="KW-0788">Thiol protease</keyword>
<dbReference type="Pfam" id="PF08246">
    <property type="entry name" value="Inhibitor_I29"/>
    <property type="match status" value="1"/>
</dbReference>
<dbReference type="InterPro" id="IPR025661">
    <property type="entry name" value="Pept_asp_AS"/>
</dbReference>
<keyword evidence="2 10" id="KW-0645">Protease</keyword>
<evidence type="ECO:0000313" key="10">
    <source>
        <dbReference type="EMBL" id="BDI12740.1"/>
    </source>
</evidence>
<evidence type="ECO:0000256" key="7">
    <source>
        <dbReference type="SAM" id="SignalP"/>
    </source>
</evidence>
<dbReference type="Pfam" id="PF00112">
    <property type="entry name" value="Peptidase_C1"/>
    <property type="match status" value="1"/>
</dbReference>
<keyword evidence="6" id="KW-1015">Disulfide bond</keyword>
<dbReference type="InterPro" id="IPR000169">
    <property type="entry name" value="Pept_cys_AS"/>
</dbReference>
<dbReference type="InterPro" id="IPR039417">
    <property type="entry name" value="Peptidase_C1A_papain-like"/>
</dbReference>
<evidence type="ECO:0000256" key="3">
    <source>
        <dbReference type="ARBA" id="ARBA00022729"/>
    </source>
</evidence>
<name>A0A8S0NPF5_9GENT</name>
<feature type="domain" description="Peptidase C1A papain C-terminal" evidence="8">
    <location>
        <begin position="126"/>
        <end position="345"/>
    </location>
</feature>